<evidence type="ECO:0000313" key="1">
    <source>
        <dbReference type="EMBL" id="MFC3809776.1"/>
    </source>
</evidence>
<dbReference type="EMBL" id="JBHRYQ010000001">
    <property type="protein sequence ID" value="MFC3809776.1"/>
    <property type="molecule type" value="Genomic_DNA"/>
</dbReference>
<keyword evidence="2" id="KW-1185">Reference proteome</keyword>
<dbReference type="Proteomes" id="UP001595616">
    <property type="component" value="Unassembled WGS sequence"/>
</dbReference>
<evidence type="ECO:0000313" key="2">
    <source>
        <dbReference type="Proteomes" id="UP001595616"/>
    </source>
</evidence>
<sequence>MKKGIWGNHSDAIKCQDFNILENTISNILANNSSPYAMSNLISSLSHPNHRKMLFGMFLKNESLQENMLQSSYQHDNGFEKWVLIDNPSYKLRLHIYEDSQAMPQENRHNHAWDFASSIIEGCLQNSIYAIDDVNGNERLNHYQYSPASADAYGTKFIGSRLLRKMTDVQMTAGTAYFMPAEVIHKISYEQTFKQRTITLMITGNRKSYHCDLFSEHEFASEKNSMTRFSKSKMIERLNELKKL</sequence>
<gene>
    <name evidence="1" type="ORF">ACFOOI_03835</name>
</gene>
<dbReference type="InterPro" id="IPR011051">
    <property type="entry name" value="RmlC_Cupin_sf"/>
</dbReference>
<dbReference type="RefSeq" id="WP_379835260.1">
    <property type="nucleotide sequence ID" value="NZ_JBHRYQ010000001.1"/>
</dbReference>
<protein>
    <submittedName>
        <fullName evidence="1">Uncharacterized protein</fullName>
    </submittedName>
</protein>
<organism evidence="1 2">
    <name type="scientific">Lacihabitans lacunae</name>
    <dbReference type="NCBI Taxonomy" id="1028214"/>
    <lineage>
        <taxon>Bacteria</taxon>
        <taxon>Pseudomonadati</taxon>
        <taxon>Bacteroidota</taxon>
        <taxon>Cytophagia</taxon>
        <taxon>Cytophagales</taxon>
        <taxon>Leadbetterellaceae</taxon>
        <taxon>Lacihabitans</taxon>
    </lineage>
</organism>
<comment type="caution">
    <text evidence="1">The sequence shown here is derived from an EMBL/GenBank/DDBJ whole genome shotgun (WGS) entry which is preliminary data.</text>
</comment>
<dbReference type="SUPFAM" id="SSF51182">
    <property type="entry name" value="RmlC-like cupins"/>
    <property type="match status" value="1"/>
</dbReference>
<accession>A0ABV7YS43</accession>
<proteinExistence type="predicted"/>
<name>A0ABV7YS43_9BACT</name>
<reference evidence="2" key="1">
    <citation type="journal article" date="2019" name="Int. J. Syst. Evol. Microbiol.">
        <title>The Global Catalogue of Microorganisms (GCM) 10K type strain sequencing project: providing services to taxonomists for standard genome sequencing and annotation.</title>
        <authorList>
            <consortium name="The Broad Institute Genomics Platform"/>
            <consortium name="The Broad Institute Genome Sequencing Center for Infectious Disease"/>
            <person name="Wu L."/>
            <person name="Ma J."/>
        </authorList>
    </citation>
    <scope>NUCLEOTIDE SEQUENCE [LARGE SCALE GENOMIC DNA]</scope>
    <source>
        <strain evidence="2">CECT 7956</strain>
    </source>
</reference>